<dbReference type="PANTHER" id="PTHR12818">
    <property type="entry name" value="TRNA (ADENINE(37)-N6)-METHYLTRANSFERASE"/>
    <property type="match status" value="1"/>
</dbReference>
<protein>
    <recommendedName>
        <fullName evidence="5">TsaA-like domain-containing protein</fullName>
    </recommendedName>
</protein>
<accession>A0A9N9WMG1</accession>
<dbReference type="Gene3D" id="3.30.2310.10">
    <property type="entry name" value="YaeB-like"/>
    <property type="match status" value="1"/>
</dbReference>
<evidence type="ECO:0000256" key="3">
    <source>
        <dbReference type="SAM" id="Coils"/>
    </source>
</evidence>
<comment type="similarity">
    <text evidence="2">Belongs to the tRNA methyltransferase O family.</text>
</comment>
<keyword evidence="7" id="KW-1185">Reference proteome</keyword>
<evidence type="ECO:0000256" key="4">
    <source>
        <dbReference type="SAM" id="MobiDB-lite"/>
    </source>
</evidence>
<name>A0A9N9WMG1_9DIPT</name>
<feature type="coiled-coil region" evidence="3">
    <location>
        <begin position="5"/>
        <end position="32"/>
    </location>
</feature>
<dbReference type="InterPro" id="IPR023368">
    <property type="entry name" value="UPF0066_cons_site"/>
</dbReference>
<dbReference type="Proteomes" id="UP001153620">
    <property type="component" value="Chromosome 1"/>
</dbReference>
<feature type="region of interest" description="Disordered" evidence="4">
    <location>
        <begin position="218"/>
        <end position="248"/>
    </location>
</feature>
<reference evidence="6" key="1">
    <citation type="submission" date="2022-01" db="EMBL/GenBank/DDBJ databases">
        <authorList>
            <person name="King R."/>
        </authorList>
    </citation>
    <scope>NUCLEOTIDE SEQUENCE</scope>
</reference>
<dbReference type="NCBIfam" id="TIGR00104">
    <property type="entry name" value="tRNA_TsaA"/>
    <property type="match status" value="1"/>
</dbReference>
<evidence type="ECO:0000313" key="7">
    <source>
        <dbReference type="Proteomes" id="UP001153620"/>
    </source>
</evidence>
<dbReference type="EMBL" id="OU895877">
    <property type="protein sequence ID" value="CAG9801360.1"/>
    <property type="molecule type" value="Genomic_DNA"/>
</dbReference>
<dbReference type="AlphaFoldDB" id="A0A9N9WMG1"/>
<sequence length="350" mass="39967">MESELEKLKAQLKVARDEISNLRSQLNSLNHVHRKEIASIRNILKDFKCTECSAKEEEPTSPKKVEKPVNDSLKLNAIGYVKTIFKEKRAIPRQASVAGTIQSKLEINKDLFSNPELSLISLDEFSHFWIIYNFHKNESHAKPKVYPPRLEGEGVGVFATRSPHRPNLIGMSLVKLDRVEGTTIYFYGTDMLDGTPVLDIKPYIPQYDSPQKIVSTGLNSLNGTPVKTREDPDGEENENSAMTSSTSSITQINSIDDDDVKVPDWINERKYLKVIFSENSQQQVKELNVNQRSIEEILQSDPRSVYVREKYLSQIYNFQIDGKNVMCKFDDKIHSVTVLQVKKLMDMNED</sequence>
<proteinExistence type="inferred from homology"/>
<dbReference type="InterPro" id="IPR023370">
    <property type="entry name" value="TrmO-like_N"/>
</dbReference>
<dbReference type="Pfam" id="PF01980">
    <property type="entry name" value="TrmO_N"/>
    <property type="match status" value="1"/>
</dbReference>
<keyword evidence="3" id="KW-0175">Coiled coil</keyword>
<organism evidence="6 7">
    <name type="scientific">Chironomus riparius</name>
    <dbReference type="NCBI Taxonomy" id="315576"/>
    <lineage>
        <taxon>Eukaryota</taxon>
        <taxon>Metazoa</taxon>
        <taxon>Ecdysozoa</taxon>
        <taxon>Arthropoda</taxon>
        <taxon>Hexapoda</taxon>
        <taxon>Insecta</taxon>
        <taxon>Pterygota</taxon>
        <taxon>Neoptera</taxon>
        <taxon>Endopterygota</taxon>
        <taxon>Diptera</taxon>
        <taxon>Nematocera</taxon>
        <taxon>Chironomoidea</taxon>
        <taxon>Chironomidae</taxon>
        <taxon>Chironominae</taxon>
        <taxon>Chironomus</taxon>
    </lineage>
</organism>
<feature type="domain" description="TsaA-like" evidence="5">
    <location>
        <begin position="75"/>
        <end position="212"/>
    </location>
</feature>
<feature type="compositionally biased region" description="Low complexity" evidence="4">
    <location>
        <begin position="239"/>
        <end position="248"/>
    </location>
</feature>
<dbReference type="CDD" id="cd09281">
    <property type="entry name" value="UPF0066"/>
    <property type="match status" value="1"/>
</dbReference>
<evidence type="ECO:0000256" key="1">
    <source>
        <dbReference type="ARBA" id="ARBA00022691"/>
    </source>
</evidence>
<dbReference type="InterPro" id="IPR036413">
    <property type="entry name" value="YaeB-like_sf"/>
</dbReference>
<dbReference type="PROSITE" id="PS01318">
    <property type="entry name" value="TSAA_1"/>
    <property type="match status" value="1"/>
</dbReference>
<keyword evidence="1" id="KW-0949">S-adenosyl-L-methionine</keyword>
<dbReference type="PANTHER" id="PTHR12818:SF0">
    <property type="entry name" value="TRNA (ADENINE(37)-N6)-METHYLTRANSFERASE"/>
    <property type="match status" value="1"/>
</dbReference>
<dbReference type="InterPro" id="IPR036414">
    <property type="entry name" value="YaeB_N_sf"/>
</dbReference>
<gene>
    <name evidence="6" type="ORF">CHIRRI_LOCUS4290</name>
</gene>
<dbReference type="SUPFAM" id="SSF118196">
    <property type="entry name" value="YaeB-like"/>
    <property type="match status" value="1"/>
</dbReference>
<dbReference type="InterPro" id="IPR040372">
    <property type="entry name" value="YaeB-like"/>
</dbReference>
<evidence type="ECO:0000259" key="5">
    <source>
        <dbReference type="PROSITE" id="PS51668"/>
    </source>
</evidence>
<dbReference type="OrthoDB" id="4882at2759"/>
<dbReference type="Gene3D" id="2.40.30.70">
    <property type="entry name" value="YaeB-like"/>
    <property type="match status" value="1"/>
</dbReference>
<evidence type="ECO:0000256" key="2">
    <source>
        <dbReference type="ARBA" id="ARBA00033753"/>
    </source>
</evidence>
<reference evidence="6" key="2">
    <citation type="submission" date="2022-10" db="EMBL/GenBank/DDBJ databases">
        <authorList>
            <consortium name="ENA_rothamsted_submissions"/>
            <consortium name="culmorum"/>
            <person name="King R."/>
        </authorList>
    </citation>
    <scope>NUCLEOTIDE SEQUENCE</scope>
</reference>
<evidence type="ECO:0000313" key="6">
    <source>
        <dbReference type="EMBL" id="CAG9801360.1"/>
    </source>
</evidence>
<dbReference type="PROSITE" id="PS51668">
    <property type="entry name" value="TSAA_2"/>
    <property type="match status" value="1"/>
</dbReference>